<keyword evidence="2" id="KW-0012">Acyltransferase</keyword>
<evidence type="ECO:0000259" key="3">
    <source>
        <dbReference type="PROSITE" id="PS51186"/>
    </source>
</evidence>
<gene>
    <name evidence="4" type="ordered locus">Cfla_1810</name>
</gene>
<dbReference type="eggNOG" id="COG0456">
    <property type="taxonomic scope" value="Bacteria"/>
</dbReference>
<evidence type="ECO:0000313" key="5">
    <source>
        <dbReference type="Proteomes" id="UP000000849"/>
    </source>
</evidence>
<dbReference type="InterPro" id="IPR000182">
    <property type="entry name" value="GNAT_dom"/>
</dbReference>
<dbReference type="Pfam" id="PF00583">
    <property type="entry name" value="Acetyltransf_1"/>
    <property type="match status" value="1"/>
</dbReference>
<keyword evidence="5" id="KW-1185">Reference proteome</keyword>
<dbReference type="Proteomes" id="UP000000849">
    <property type="component" value="Chromosome"/>
</dbReference>
<dbReference type="PANTHER" id="PTHR43877:SF2">
    <property type="entry name" value="AMINOALKYLPHOSPHONATE N-ACETYLTRANSFERASE-RELATED"/>
    <property type="match status" value="1"/>
</dbReference>
<dbReference type="RefSeq" id="WP_013117041.1">
    <property type="nucleotide sequence ID" value="NC_014151.1"/>
</dbReference>
<evidence type="ECO:0000313" key="4">
    <source>
        <dbReference type="EMBL" id="ADG74707.1"/>
    </source>
</evidence>
<organism evidence="4 5">
    <name type="scientific">Cellulomonas flavigena (strain ATCC 482 / DSM 20109 / BCRC 11376 / JCM 18109 / NBRC 3775 / NCIMB 8073 / NRS 134)</name>
    <dbReference type="NCBI Taxonomy" id="446466"/>
    <lineage>
        <taxon>Bacteria</taxon>
        <taxon>Bacillati</taxon>
        <taxon>Actinomycetota</taxon>
        <taxon>Actinomycetes</taxon>
        <taxon>Micrococcales</taxon>
        <taxon>Cellulomonadaceae</taxon>
        <taxon>Cellulomonas</taxon>
    </lineage>
</organism>
<dbReference type="EMBL" id="CP001964">
    <property type="protein sequence ID" value="ADG74707.1"/>
    <property type="molecule type" value="Genomic_DNA"/>
</dbReference>
<reference evidence="4 5" key="1">
    <citation type="journal article" date="2010" name="Stand. Genomic Sci.">
        <title>Complete genome sequence of Cellulomonas flavigena type strain (134).</title>
        <authorList>
            <person name="Abt B."/>
            <person name="Foster B."/>
            <person name="Lapidus A."/>
            <person name="Clum A."/>
            <person name="Sun H."/>
            <person name="Pukall R."/>
            <person name="Lucas S."/>
            <person name="Glavina Del Rio T."/>
            <person name="Nolan M."/>
            <person name="Tice H."/>
            <person name="Cheng J.F."/>
            <person name="Pitluck S."/>
            <person name="Liolios K."/>
            <person name="Ivanova N."/>
            <person name="Mavromatis K."/>
            <person name="Ovchinnikova G."/>
            <person name="Pati A."/>
            <person name="Goodwin L."/>
            <person name="Chen A."/>
            <person name="Palaniappan K."/>
            <person name="Land M."/>
            <person name="Hauser L."/>
            <person name="Chang Y.J."/>
            <person name="Jeffries C.D."/>
            <person name="Rohde M."/>
            <person name="Goker M."/>
            <person name="Woyke T."/>
            <person name="Bristow J."/>
            <person name="Eisen J.A."/>
            <person name="Markowitz V."/>
            <person name="Hugenholtz P."/>
            <person name="Kyrpides N.C."/>
            <person name="Klenk H.P."/>
        </authorList>
    </citation>
    <scope>NUCLEOTIDE SEQUENCE [LARGE SCALE GENOMIC DNA]</scope>
    <source>
        <strain evidence="5">ATCC 482 / DSM 20109 / BCRC 11376 / JCM 18109 / NBRC 3775 / NCIMB 8073 / NRS 134</strain>
    </source>
</reference>
<dbReference type="STRING" id="446466.Cfla_1810"/>
<feature type="domain" description="N-acetyltransferase" evidence="3">
    <location>
        <begin position="114"/>
        <end position="251"/>
    </location>
</feature>
<dbReference type="AlphaFoldDB" id="D5UEP7"/>
<accession>D5UEP7</accession>
<keyword evidence="1 4" id="KW-0808">Transferase</keyword>
<dbReference type="CDD" id="cd04301">
    <property type="entry name" value="NAT_SF"/>
    <property type="match status" value="1"/>
</dbReference>
<evidence type="ECO:0000256" key="1">
    <source>
        <dbReference type="ARBA" id="ARBA00022679"/>
    </source>
</evidence>
<dbReference type="Gene3D" id="3.40.630.30">
    <property type="match status" value="1"/>
</dbReference>
<dbReference type="HOGENOM" id="CLU_1040889_0_0_11"/>
<dbReference type="GO" id="GO:0016747">
    <property type="term" value="F:acyltransferase activity, transferring groups other than amino-acyl groups"/>
    <property type="evidence" value="ECO:0007669"/>
    <property type="project" value="InterPro"/>
</dbReference>
<dbReference type="SUPFAM" id="SSF55729">
    <property type="entry name" value="Acyl-CoA N-acyltransferases (Nat)"/>
    <property type="match status" value="1"/>
</dbReference>
<sequence length="251" mass="25952">MAGLLGLLPAALTTRRYVMDGRDRWADAAVLATGDASAVLTTPMPGGSLVWALGRPDELEVLLPGALVAHGPGVRWATVPRAVRVPEPVLEAAGLAHLTSWDRLSADVAPVAQPGEDVVAPLDLVVAEQDVLACLVAANPASRARPGAPDDLGWWGVRDGARLVGVVGTAARPDGAVFLHGLGVVASHRGRGLGRALTAAVTRRALNDGAPWVSLHMYADNVPARRLYDALGFRVDVENAGYGPPGLPPPG</sequence>
<dbReference type="InterPro" id="IPR016181">
    <property type="entry name" value="Acyl_CoA_acyltransferase"/>
</dbReference>
<proteinExistence type="predicted"/>
<dbReference type="PROSITE" id="PS51186">
    <property type="entry name" value="GNAT"/>
    <property type="match status" value="1"/>
</dbReference>
<evidence type="ECO:0000256" key="2">
    <source>
        <dbReference type="ARBA" id="ARBA00023315"/>
    </source>
</evidence>
<dbReference type="OrthoDB" id="5143160at2"/>
<protein>
    <submittedName>
        <fullName evidence="4">GCN5-related N-acetyltransferase</fullName>
    </submittedName>
</protein>
<name>D5UEP7_CELFN</name>
<dbReference type="InterPro" id="IPR050832">
    <property type="entry name" value="Bact_Acetyltransf"/>
</dbReference>
<dbReference type="PANTHER" id="PTHR43877">
    <property type="entry name" value="AMINOALKYLPHOSPHONATE N-ACETYLTRANSFERASE-RELATED-RELATED"/>
    <property type="match status" value="1"/>
</dbReference>
<dbReference type="KEGG" id="cfl:Cfla_1810"/>